<sequence length="113" mass="12702">MTADAQTAYGIFWAIYAVGFLIFFIMMSRLFKVIPLYGLRTLLLAVLIVLILPPVESSEVAGWWVPAWLHAGYETILGNTEEAARAMVNMGIAGIVMALVWILDLVRYRLVKR</sequence>
<keyword evidence="1" id="KW-0812">Transmembrane</keyword>
<keyword evidence="3" id="KW-1185">Reference proteome</keyword>
<proteinExistence type="predicted"/>
<dbReference type="EMBL" id="FOUE01000004">
    <property type="protein sequence ID" value="SFM54393.1"/>
    <property type="molecule type" value="Genomic_DNA"/>
</dbReference>
<evidence type="ECO:0000256" key="1">
    <source>
        <dbReference type="SAM" id="Phobius"/>
    </source>
</evidence>
<evidence type="ECO:0000313" key="2">
    <source>
        <dbReference type="EMBL" id="SFM54393.1"/>
    </source>
</evidence>
<dbReference type="OrthoDB" id="6371116at2"/>
<evidence type="ECO:0000313" key="3">
    <source>
        <dbReference type="Proteomes" id="UP000198519"/>
    </source>
</evidence>
<feature type="transmembrane region" description="Helical" evidence="1">
    <location>
        <begin position="37"/>
        <end position="55"/>
    </location>
</feature>
<accession>A0A1I4RQW9</accession>
<name>A0A1I4RQW9_9GAMM</name>
<dbReference type="Proteomes" id="UP000198519">
    <property type="component" value="Unassembled WGS sequence"/>
</dbReference>
<keyword evidence="1" id="KW-1133">Transmembrane helix</keyword>
<feature type="transmembrane region" description="Helical" evidence="1">
    <location>
        <begin position="6"/>
        <end position="25"/>
    </location>
</feature>
<dbReference type="STRING" id="488535.SAMN04487963_2889"/>
<protein>
    <submittedName>
        <fullName evidence="2">Uncharacterized protein</fullName>
    </submittedName>
</protein>
<keyword evidence="1" id="KW-0472">Membrane</keyword>
<dbReference type="RefSeq" id="WP_092023798.1">
    <property type="nucleotide sequence ID" value="NZ_FOUE01000004.1"/>
</dbReference>
<organism evidence="2 3">
    <name type="scientific">Marinobacter zhejiangensis</name>
    <dbReference type="NCBI Taxonomy" id="488535"/>
    <lineage>
        <taxon>Bacteria</taxon>
        <taxon>Pseudomonadati</taxon>
        <taxon>Pseudomonadota</taxon>
        <taxon>Gammaproteobacteria</taxon>
        <taxon>Pseudomonadales</taxon>
        <taxon>Marinobacteraceae</taxon>
        <taxon>Marinobacter</taxon>
    </lineage>
</organism>
<dbReference type="AlphaFoldDB" id="A0A1I4RQW9"/>
<gene>
    <name evidence="2" type="ORF">SAMN04487963_2889</name>
</gene>
<reference evidence="3" key="1">
    <citation type="submission" date="2016-10" db="EMBL/GenBank/DDBJ databases">
        <authorList>
            <person name="Varghese N."/>
            <person name="Submissions S."/>
        </authorList>
    </citation>
    <scope>NUCLEOTIDE SEQUENCE [LARGE SCALE GENOMIC DNA]</scope>
    <source>
        <strain evidence="3">CGMCC 1.7061</strain>
    </source>
</reference>
<feature type="transmembrane region" description="Helical" evidence="1">
    <location>
        <begin position="86"/>
        <end position="106"/>
    </location>
</feature>